<feature type="transmembrane region" description="Helical" evidence="7">
    <location>
        <begin position="70"/>
        <end position="87"/>
    </location>
</feature>
<dbReference type="GO" id="GO:0005345">
    <property type="term" value="F:purine nucleobase transmembrane transporter activity"/>
    <property type="evidence" value="ECO:0007669"/>
    <property type="project" value="UniProtKB-UniRule"/>
</dbReference>
<dbReference type="GO" id="GO:0015211">
    <property type="term" value="F:purine nucleoside transmembrane transporter activity"/>
    <property type="evidence" value="ECO:0007669"/>
    <property type="project" value="UniProtKB-UniRule"/>
</dbReference>
<evidence type="ECO:0000313" key="9">
    <source>
        <dbReference type="Proteomes" id="UP000241394"/>
    </source>
</evidence>
<organism evidence="8 9">
    <name type="scientific">Actinidia chinensis var. chinensis</name>
    <name type="common">Chinese soft-hair kiwi</name>
    <dbReference type="NCBI Taxonomy" id="1590841"/>
    <lineage>
        <taxon>Eukaryota</taxon>
        <taxon>Viridiplantae</taxon>
        <taxon>Streptophyta</taxon>
        <taxon>Embryophyta</taxon>
        <taxon>Tracheophyta</taxon>
        <taxon>Spermatophyta</taxon>
        <taxon>Magnoliopsida</taxon>
        <taxon>eudicotyledons</taxon>
        <taxon>Gunneridae</taxon>
        <taxon>Pentapetalae</taxon>
        <taxon>asterids</taxon>
        <taxon>Ericales</taxon>
        <taxon>Actinidiaceae</taxon>
        <taxon>Actinidia</taxon>
    </lineage>
</organism>
<evidence type="ECO:0000256" key="7">
    <source>
        <dbReference type="RuleBase" id="RU368015"/>
    </source>
</evidence>
<feature type="transmembrane region" description="Helical" evidence="7">
    <location>
        <begin position="107"/>
        <end position="130"/>
    </location>
</feature>
<evidence type="ECO:0000313" key="8">
    <source>
        <dbReference type="EMBL" id="PSS13943.1"/>
    </source>
</evidence>
<comment type="subcellular location">
    <subcellularLocation>
        <location evidence="1 7">Membrane</location>
        <topology evidence="1 7">Multi-pass membrane protein</topology>
    </subcellularLocation>
</comment>
<evidence type="ECO:0000256" key="4">
    <source>
        <dbReference type="ARBA" id="ARBA00022692"/>
    </source>
</evidence>
<keyword evidence="6 7" id="KW-0472">Membrane</keyword>
<reference evidence="8 9" key="1">
    <citation type="submission" date="2017-07" db="EMBL/GenBank/DDBJ databases">
        <title>An improved, manually edited Actinidia chinensis var. chinensis (kiwifruit) genome highlights the challenges associated with draft genomes and gene prediction in plants.</title>
        <authorList>
            <person name="Pilkington S."/>
            <person name="Crowhurst R."/>
            <person name="Hilario E."/>
            <person name="Nardozza S."/>
            <person name="Fraser L."/>
            <person name="Peng Y."/>
            <person name="Gunaseelan K."/>
            <person name="Simpson R."/>
            <person name="Tahir J."/>
            <person name="Deroles S."/>
            <person name="Templeton K."/>
            <person name="Luo Z."/>
            <person name="Davy M."/>
            <person name="Cheng C."/>
            <person name="Mcneilage M."/>
            <person name="Scaglione D."/>
            <person name="Liu Y."/>
            <person name="Zhang Q."/>
            <person name="Datson P."/>
            <person name="De Silva N."/>
            <person name="Gardiner S."/>
            <person name="Bassett H."/>
            <person name="Chagne D."/>
            <person name="Mccallum J."/>
            <person name="Dzierzon H."/>
            <person name="Deng C."/>
            <person name="Wang Y.-Y."/>
            <person name="Barron N."/>
            <person name="Manako K."/>
            <person name="Bowen J."/>
            <person name="Foster T."/>
            <person name="Erridge Z."/>
            <person name="Tiffin H."/>
            <person name="Waite C."/>
            <person name="Davies K."/>
            <person name="Grierson E."/>
            <person name="Laing W."/>
            <person name="Kirk R."/>
            <person name="Chen X."/>
            <person name="Wood M."/>
            <person name="Montefiori M."/>
            <person name="Brummell D."/>
            <person name="Schwinn K."/>
            <person name="Catanach A."/>
            <person name="Fullerton C."/>
            <person name="Li D."/>
            <person name="Meiyalaghan S."/>
            <person name="Nieuwenhuizen N."/>
            <person name="Read N."/>
            <person name="Prakash R."/>
            <person name="Hunter D."/>
            <person name="Zhang H."/>
            <person name="Mckenzie M."/>
            <person name="Knabel M."/>
            <person name="Harris A."/>
            <person name="Allan A."/>
            <person name="Chen A."/>
            <person name="Janssen B."/>
            <person name="Plunkett B."/>
            <person name="Dwamena C."/>
            <person name="Voogd C."/>
            <person name="Leif D."/>
            <person name="Lafferty D."/>
            <person name="Souleyre E."/>
            <person name="Varkonyi-Gasic E."/>
            <person name="Gambi F."/>
            <person name="Hanley J."/>
            <person name="Yao J.-L."/>
            <person name="Cheung J."/>
            <person name="David K."/>
            <person name="Warren B."/>
            <person name="Marsh K."/>
            <person name="Snowden K."/>
            <person name="Lin-Wang K."/>
            <person name="Brian L."/>
            <person name="Martinez-Sanchez M."/>
            <person name="Wang M."/>
            <person name="Ileperuma N."/>
            <person name="Macnee N."/>
            <person name="Campin R."/>
            <person name="Mcatee P."/>
            <person name="Drummond R."/>
            <person name="Espley R."/>
            <person name="Ireland H."/>
            <person name="Wu R."/>
            <person name="Atkinson R."/>
            <person name="Karunairetnam S."/>
            <person name="Bulley S."/>
            <person name="Chunkath S."/>
            <person name="Hanley Z."/>
            <person name="Storey R."/>
            <person name="Thrimawithana A."/>
            <person name="Thomson S."/>
            <person name="David C."/>
            <person name="Testolin R."/>
        </authorList>
    </citation>
    <scope>NUCLEOTIDE SEQUENCE [LARGE SCALE GENOMIC DNA]</scope>
    <source>
        <strain evidence="9">cv. Red5</strain>
        <tissue evidence="8">Young leaf</tissue>
    </source>
</reference>
<feature type="transmembrane region" description="Helical" evidence="7">
    <location>
        <begin position="234"/>
        <end position="259"/>
    </location>
</feature>
<dbReference type="InParanoid" id="A0A2R6QS41"/>
<feature type="transmembrane region" description="Helical" evidence="7">
    <location>
        <begin position="142"/>
        <end position="164"/>
    </location>
</feature>
<feature type="transmembrane region" description="Helical" evidence="7">
    <location>
        <begin position="170"/>
        <end position="190"/>
    </location>
</feature>
<dbReference type="PANTHER" id="PTHR31376">
    <property type="entry name" value="OS09G0467300 PROTEIN-RELATED"/>
    <property type="match status" value="1"/>
</dbReference>
<feature type="transmembrane region" description="Helical" evidence="7">
    <location>
        <begin position="308"/>
        <end position="332"/>
    </location>
</feature>
<evidence type="ECO:0000256" key="1">
    <source>
        <dbReference type="ARBA" id="ARBA00004141"/>
    </source>
</evidence>
<dbReference type="InterPro" id="IPR037185">
    <property type="entry name" value="EmrE-like"/>
</dbReference>
<evidence type="ECO:0000256" key="5">
    <source>
        <dbReference type="ARBA" id="ARBA00022989"/>
    </source>
</evidence>
<dbReference type="AlphaFoldDB" id="A0A2R6QS41"/>
<dbReference type="Gramene" id="PSS13943">
    <property type="protein sequence ID" value="PSS13943"/>
    <property type="gene ID" value="CEY00_Acc14557"/>
</dbReference>
<evidence type="ECO:0000256" key="6">
    <source>
        <dbReference type="ARBA" id="ARBA00023136"/>
    </source>
</evidence>
<feature type="transmembrane region" description="Helical" evidence="7">
    <location>
        <begin position="339"/>
        <end position="357"/>
    </location>
</feature>
<dbReference type="Pfam" id="PF16913">
    <property type="entry name" value="PUNUT"/>
    <property type="match status" value="1"/>
</dbReference>
<keyword evidence="4 7" id="KW-0812">Transmembrane</keyword>
<dbReference type="EMBL" id="NKQK01000013">
    <property type="protein sequence ID" value="PSS13943.1"/>
    <property type="molecule type" value="Genomic_DNA"/>
</dbReference>
<evidence type="ECO:0000256" key="3">
    <source>
        <dbReference type="ARBA" id="ARBA00022448"/>
    </source>
</evidence>
<feature type="transmembrane region" description="Helical" evidence="7">
    <location>
        <begin position="363"/>
        <end position="382"/>
    </location>
</feature>
<dbReference type="PANTHER" id="PTHR31376:SF10">
    <property type="entry name" value="PURINE PERMEASE 5-RELATED"/>
    <property type="match status" value="1"/>
</dbReference>
<dbReference type="Proteomes" id="UP000241394">
    <property type="component" value="Chromosome LG13"/>
</dbReference>
<dbReference type="InterPro" id="IPR030182">
    <property type="entry name" value="PUP_plant"/>
</dbReference>
<dbReference type="FunCoup" id="A0A2R6QS41">
    <property type="interactions" value="31"/>
</dbReference>
<feature type="transmembrane region" description="Helical" evidence="7">
    <location>
        <begin position="271"/>
        <end position="288"/>
    </location>
</feature>
<name>A0A2R6QS41_ACTCC</name>
<gene>
    <name evidence="8" type="ORF">CEY00_Acc14557</name>
</gene>
<dbReference type="GO" id="GO:0016020">
    <property type="term" value="C:membrane"/>
    <property type="evidence" value="ECO:0007669"/>
    <property type="project" value="UniProtKB-SubCell"/>
</dbReference>
<keyword evidence="9" id="KW-1185">Reference proteome</keyword>
<accession>A0A2R6QS41</accession>
<feature type="transmembrane region" description="Helical" evidence="7">
    <location>
        <begin position="197"/>
        <end position="214"/>
    </location>
</feature>
<protein>
    <recommendedName>
        <fullName evidence="7">Probable purine permease</fullName>
    </recommendedName>
</protein>
<proteinExistence type="inferred from homology"/>
<comment type="similarity">
    <text evidence="2 7">Belongs to the purine permeases (TC 2.A.7.14) family.</text>
</comment>
<reference evidence="9" key="2">
    <citation type="journal article" date="2018" name="BMC Genomics">
        <title>A manually annotated Actinidia chinensis var. chinensis (kiwifruit) genome highlights the challenges associated with draft genomes and gene prediction in plants.</title>
        <authorList>
            <person name="Pilkington S.M."/>
            <person name="Crowhurst R."/>
            <person name="Hilario E."/>
            <person name="Nardozza S."/>
            <person name="Fraser L."/>
            <person name="Peng Y."/>
            <person name="Gunaseelan K."/>
            <person name="Simpson R."/>
            <person name="Tahir J."/>
            <person name="Deroles S.C."/>
            <person name="Templeton K."/>
            <person name="Luo Z."/>
            <person name="Davy M."/>
            <person name="Cheng C."/>
            <person name="McNeilage M."/>
            <person name="Scaglione D."/>
            <person name="Liu Y."/>
            <person name="Zhang Q."/>
            <person name="Datson P."/>
            <person name="De Silva N."/>
            <person name="Gardiner S.E."/>
            <person name="Bassett H."/>
            <person name="Chagne D."/>
            <person name="McCallum J."/>
            <person name="Dzierzon H."/>
            <person name="Deng C."/>
            <person name="Wang Y.Y."/>
            <person name="Barron L."/>
            <person name="Manako K."/>
            <person name="Bowen J."/>
            <person name="Foster T.M."/>
            <person name="Erridge Z.A."/>
            <person name="Tiffin H."/>
            <person name="Waite C.N."/>
            <person name="Davies K.M."/>
            <person name="Grierson E.P."/>
            <person name="Laing W.A."/>
            <person name="Kirk R."/>
            <person name="Chen X."/>
            <person name="Wood M."/>
            <person name="Montefiori M."/>
            <person name="Brummell D.A."/>
            <person name="Schwinn K.E."/>
            <person name="Catanach A."/>
            <person name="Fullerton C."/>
            <person name="Li D."/>
            <person name="Meiyalaghan S."/>
            <person name="Nieuwenhuizen N."/>
            <person name="Read N."/>
            <person name="Prakash R."/>
            <person name="Hunter D."/>
            <person name="Zhang H."/>
            <person name="McKenzie M."/>
            <person name="Knabel M."/>
            <person name="Harris A."/>
            <person name="Allan A.C."/>
            <person name="Gleave A."/>
            <person name="Chen A."/>
            <person name="Janssen B.J."/>
            <person name="Plunkett B."/>
            <person name="Ampomah-Dwamena C."/>
            <person name="Voogd C."/>
            <person name="Leif D."/>
            <person name="Lafferty D."/>
            <person name="Souleyre E.J.F."/>
            <person name="Varkonyi-Gasic E."/>
            <person name="Gambi F."/>
            <person name="Hanley J."/>
            <person name="Yao J.L."/>
            <person name="Cheung J."/>
            <person name="David K.M."/>
            <person name="Warren B."/>
            <person name="Marsh K."/>
            <person name="Snowden K.C."/>
            <person name="Lin-Wang K."/>
            <person name="Brian L."/>
            <person name="Martinez-Sanchez M."/>
            <person name="Wang M."/>
            <person name="Ileperuma N."/>
            <person name="Macnee N."/>
            <person name="Campin R."/>
            <person name="McAtee P."/>
            <person name="Drummond R.S.M."/>
            <person name="Espley R.V."/>
            <person name="Ireland H.S."/>
            <person name="Wu R."/>
            <person name="Atkinson R.G."/>
            <person name="Karunairetnam S."/>
            <person name="Bulley S."/>
            <person name="Chunkath S."/>
            <person name="Hanley Z."/>
            <person name="Storey R."/>
            <person name="Thrimawithana A.H."/>
            <person name="Thomson S."/>
            <person name="David C."/>
            <person name="Testolin R."/>
            <person name="Huang H."/>
            <person name="Hellens R.P."/>
            <person name="Schaffer R.J."/>
        </authorList>
    </citation>
    <scope>NUCLEOTIDE SEQUENCE [LARGE SCALE GENOMIC DNA]</scope>
    <source>
        <strain evidence="9">cv. Red5</strain>
    </source>
</reference>
<comment type="caution">
    <text evidence="8">The sequence shown here is derived from an EMBL/GenBank/DDBJ whole genome shotgun (WGS) entry which is preliminary data.</text>
</comment>
<dbReference type="OMA" id="KWIISWI"/>
<keyword evidence="3 7" id="KW-0813">Transport</keyword>
<evidence type="ECO:0000256" key="2">
    <source>
        <dbReference type="ARBA" id="ARBA00006213"/>
    </source>
</evidence>
<keyword evidence="5 7" id="KW-1133">Transmembrane helix</keyword>
<dbReference type="SUPFAM" id="SSF103481">
    <property type="entry name" value="Multidrug resistance efflux transporter EmrE"/>
    <property type="match status" value="1"/>
</dbReference>
<sequence>MLLLGPWHSCDCALIFYSHSFWVMKQPLLEPGVGMEEGMGEASRKPSVSLLDKISTYRNMVWETYKSKPISYWVLLLLSSAAMLVAFPTSSLLSRLYFSNGGKSKWIISWVAVAGWPLTAIILIPTYLFGRTSPTPLTLKLALSYILLGFLSAADNLMYAYAYAYLPASTASLLASSSLVFSALFGYLIVKNKINASTINAVVIITAALAIIGLDSDSDRYGNITNRQYILGFVWDIIGSALHGLIFALSELVFVKLLGRRSFHVVMEQQVMVSLFAFLFTTIGVIVNHDFQAMASEASSFKGGKVSYIMVLIWSVITFQLGVLGGTAVLFLSSTVLAGVLNAVRVPITSIAAVILLNDPMSGFKILSLVITFWGFASYIYGNYSVSKDPSL</sequence>
<dbReference type="STRING" id="1590841.A0A2R6QS41"/>
<dbReference type="OrthoDB" id="1912676at2759"/>